<dbReference type="InterPro" id="IPR021885">
    <property type="entry name" value="DUF3496"/>
</dbReference>
<accession>A0ABM4H3Z5</accession>
<evidence type="ECO:0000259" key="2">
    <source>
        <dbReference type="Pfam" id="PF12001"/>
    </source>
</evidence>
<dbReference type="GeneID" id="139030789"/>
<dbReference type="Proteomes" id="UP001652640">
    <property type="component" value="Chromosome 24"/>
</dbReference>
<evidence type="ECO:0000256" key="1">
    <source>
        <dbReference type="SAM" id="Coils"/>
    </source>
</evidence>
<evidence type="ECO:0000313" key="3">
    <source>
        <dbReference type="Proteomes" id="UP001652640"/>
    </source>
</evidence>
<keyword evidence="1" id="KW-0175">Coiled coil</keyword>
<reference evidence="3" key="1">
    <citation type="journal article" date="2022" name="J. Hered.">
        <title>A De Novo Chromosome-Level Genome Assembly of the White-Tailed Deer, Odocoileus Virginianus.</title>
        <authorList>
            <person name="London E.W."/>
            <person name="Roca A.L."/>
            <person name="Novakofski J.E."/>
            <person name="Mateus-Pinilla N.E."/>
        </authorList>
    </citation>
    <scope>NUCLEOTIDE SEQUENCE [LARGE SCALE GENOMIC DNA]</scope>
</reference>
<keyword evidence="3" id="KW-1185">Reference proteome</keyword>
<feature type="domain" description="DUF3496" evidence="2">
    <location>
        <begin position="25"/>
        <end position="114"/>
    </location>
</feature>
<sequence>MVLQIQAASQKNLEQAREEHIASLRSQMEVRIKELESELFKMETYQAELEKYKKLYLEELKVRKSLENKLNKTNWRLAEMSTELEVEKQQNRSLLSTLTTRPVLEPPLHWKFQHFNMTLSPESNMLQELDRRLTRELEEVEAELASDAFQVPSRRPSDGSNVYDDQLLKAKAEYQQILFEKYKI</sequence>
<organism evidence="3 4">
    <name type="scientific">Odocoileus virginianus</name>
    <name type="common">White-tailed deer</name>
    <dbReference type="NCBI Taxonomy" id="9874"/>
    <lineage>
        <taxon>Eukaryota</taxon>
        <taxon>Metazoa</taxon>
        <taxon>Chordata</taxon>
        <taxon>Craniata</taxon>
        <taxon>Vertebrata</taxon>
        <taxon>Euteleostomi</taxon>
        <taxon>Mammalia</taxon>
        <taxon>Eutheria</taxon>
        <taxon>Laurasiatheria</taxon>
        <taxon>Artiodactyla</taxon>
        <taxon>Ruminantia</taxon>
        <taxon>Pecora</taxon>
        <taxon>Cervidae</taxon>
        <taxon>Odocoileinae</taxon>
        <taxon>Odocoileus</taxon>
    </lineage>
</organism>
<gene>
    <name evidence="4" type="primary">LOC139030789</name>
</gene>
<name>A0ABM4H3Z5_ODOVR</name>
<feature type="coiled-coil region" evidence="1">
    <location>
        <begin position="35"/>
        <end position="83"/>
    </location>
</feature>
<protein>
    <submittedName>
        <fullName evidence="4">Ankyrin repeat domain-containing protein 26-like</fullName>
    </submittedName>
</protein>
<evidence type="ECO:0000313" key="4">
    <source>
        <dbReference type="RefSeq" id="XP_070310295.1"/>
    </source>
</evidence>
<proteinExistence type="predicted"/>
<dbReference type="Pfam" id="PF12001">
    <property type="entry name" value="DUF3496"/>
    <property type="match status" value="1"/>
</dbReference>
<dbReference type="RefSeq" id="XP_070310295.1">
    <property type="nucleotide sequence ID" value="XM_070454194.1"/>
</dbReference>
<reference evidence="4" key="2">
    <citation type="submission" date="2025-08" db="UniProtKB">
        <authorList>
            <consortium name="RefSeq"/>
        </authorList>
    </citation>
    <scope>IDENTIFICATION</scope>
    <source>
        <tissue evidence="4">Tongue muscle</tissue>
    </source>
</reference>